<name>A0ABT7B2P8_9CYAN</name>
<protein>
    <submittedName>
        <fullName evidence="1">Uncharacterized protein</fullName>
    </submittedName>
</protein>
<sequence length="88" mass="10328">MKLQELIDSIEQLSIEEQDYLFELIRKRRIEQRRLEIAANTEALKQEFKQGSAKRGTVDDLIADLLEDEDGDSQITVNCKYSKINNRR</sequence>
<gene>
    <name evidence="1" type="ORF">PMG25_05010</name>
</gene>
<evidence type="ECO:0000313" key="1">
    <source>
        <dbReference type="EMBL" id="MDJ1173447.1"/>
    </source>
</evidence>
<dbReference type="Proteomes" id="UP001235849">
    <property type="component" value="Unassembled WGS sequence"/>
</dbReference>
<proteinExistence type="predicted"/>
<dbReference type="RefSeq" id="WP_283765810.1">
    <property type="nucleotide sequence ID" value="NZ_JAQOSO010000021.1"/>
</dbReference>
<organism evidence="1 2">
    <name type="scientific">Roseofilum capinflatum BLCC-M114</name>
    <dbReference type="NCBI Taxonomy" id="3022440"/>
    <lineage>
        <taxon>Bacteria</taxon>
        <taxon>Bacillati</taxon>
        <taxon>Cyanobacteriota</taxon>
        <taxon>Cyanophyceae</taxon>
        <taxon>Desertifilales</taxon>
        <taxon>Desertifilaceae</taxon>
        <taxon>Roseofilum</taxon>
        <taxon>Roseofilum capinflatum</taxon>
    </lineage>
</organism>
<evidence type="ECO:0000313" key="2">
    <source>
        <dbReference type="Proteomes" id="UP001235849"/>
    </source>
</evidence>
<keyword evidence="2" id="KW-1185">Reference proteome</keyword>
<comment type="caution">
    <text evidence="1">The sequence shown here is derived from an EMBL/GenBank/DDBJ whole genome shotgun (WGS) entry which is preliminary data.</text>
</comment>
<reference evidence="1 2" key="1">
    <citation type="submission" date="2023-01" db="EMBL/GenBank/DDBJ databases">
        <title>Novel diversity within Roseofilum (Cyanobacteria; Desertifilaceae) from marine benthic mats with descriptions of four novel species.</title>
        <authorList>
            <person name="Wang Y."/>
            <person name="Berthold D.E."/>
            <person name="Hu J."/>
            <person name="Lefler F.W."/>
            <person name="Laughinghouse H.D. IV."/>
        </authorList>
    </citation>
    <scope>NUCLEOTIDE SEQUENCE [LARGE SCALE GENOMIC DNA]</scope>
    <source>
        <strain evidence="1 2">BLCC-M114</strain>
    </source>
</reference>
<dbReference type="EMBL" id="JAQOSO010000021">
    <property type="protein sequence ID" value="MDJ1173447.1"/>
    <property type="molecule type" value="Genomic_DNA"/>
</dbReference>
<accession>A0ABT7B2P8</accession>